<dbReference type="GO" id="GO:0005068">
    <property type="term" value="F:transmembrane receptor protein tyrosine kinase adaptor activity"/>
    <property type="evidence" value="ECO:0007669"/>
    <property type="project" value="TreeGrafter"/>
</dbReference>
<evidence type="ECO:0000313" key="10">
    <source>
        <dbReference type="RefSeq" id="XP_026674701.1"/>
    </source>
</evidence>
<dbReference type="InterPro" id="IPR050996">
    <property type="entry name" value="Docking_Protein_DOK"/>
</dbReference>
<feature type="compositionally biased region" description="Low complexity" evidence="6">
    <location>
        <begin position="570"/>
        <end position="584"/>
    </location>
</feature>
<dbReference type="Pfam" id="PF02174">
    <property type="entry name" value="IRS"/>
    <property type="match status" value="1"/>
</dbReference>
<dbReference type="RefSeq" id="XP_017890870.1">
    <property type="nucleotide sequence ID" value="XM_018035381.2"/>
</dbReference>
<dbReference type="Gene3D" id="2.30.29.30">
    <property type="entry name" value="Pleckstrin-homology domain (PH domain)/Phosphotyrosine-binding domain (PTB)"/>
    <property type="match status" value="1"/>
</dbReference>
<dbReference type="GO" id="GO:0005737">
    <property type="term" value="C:cytoplasm"/>
    <property type="evidence" value="ECO:0007669"/>
    <property type="project" value="TreeGrafter"/>
</dbReference>
<dbReference type="GeneID" id="108631450"/>
<dbReference type="InterPro" id="IPR011993">
    <property type="entry name" value="PH-like_dom_sf"/>
</dbReference>
<keyword evidence="3" id="KW-0519">Myristate</keyword>
<dbReference type="SUPFAM" id="SSF50729">
    <property type="entry name" value="PH domain-like"/>
    <property type="match status" value="1"/>
</dbReference>
<organism evidence="8 9">
    <name type="scientific">Ceratina calcarata</name>
    <dbReference type="NCBI Taxonomy" id="156304"/>
    <lineage>
        <taxon>Eukaryota</taxon>
        <taxon>Metazoa</taxon>
        <taxon>Ecdysozoa</taxon>
        <taxon>Arthropoda</taxon>
        <taxon>Hexapoda</taxon>
        <taxon>Insecta</taxon>
        <taxon>Pterygota</taxon>
        <taxon>Neoptera</taxon>
        <taxon>Endopterygota</taxon>
        <taxon>Hymenoptera</taxon>
        <taxon>Apocrita</taxon>
        <taxon>Aculeata</taxon>
        <taxon>Apoidea</taxon>
        <taxon>Anthophila</taxon>
        <taxon>Apidae</taxon>
        <taxon>Ceratina</taxon>
        <taxon>Zadontomerus</taxon>
    </lineage>
</organism>
<dbReference type="PANTHER" id="PTHR21258:SF55">
    <property type="entry name" value="FI23523P1"/>
    <property type="match status" value="1"/>
</dbReference>
<feature type="region of interest" description="Disordered" evidence="6">
    <location>
        <begin position="488"/>
        <end position="524"/>
    </location>
</feature>
<dbReference type="GO" id="GO:0008543">
    <property type="term" value="P:fibroblast growth factor receptor signaling pathway"/>
    <property type="evidence" value="ECO:0007669"/>
    <property type="project" value="TreeGrafter"/>
</dbReference>
<accession>A0AAJ7JDM4</accession>
<dbReference type="SMART" id="SM00310">
    <property type="entry name" value="PTBI"/>
    <property type="match status" value="1"/>
</dbReference>
<dbReference type="SMART" id="SM01244">
    <property type="entry name" value="IRS"/>
    <property type="match status" value="1"/>
</dbReference>
<feature type="compositionally biased region" description="Polar residues" evidence="6">
    <location>
        <begin position="539"/>
        <end position="551"/>
    </location>
</feature>
<gene>
    <name evidence="9 10" type="primary">LOC108631450</name>
</gene>
<evidence type="ECO:0000256" key="3">
    <source>
        <dbReference type="ARBA" id="ARBA00022707"/>
    </source>
</evidence>
<keyword evidence="5" id="KW-0449">Lipoprotein</keyword>
<keyword evidence="4" id="KW-0472">Membrane</keyword>
<dbReference type="PANTHER" id="PTHR21258">
    <property type="entry name" value="DOCKING PROTEIN RELATED"/>
    <property type="match status" value="1"/>
</dbReference>
<keyword evidence="2" id="KW-0597">Phosphoprotein</keyword>
<protein>
    <submittedName>
        <fullName evidence="9 10">Fibroblast growth factor receptor substrate 2</fullName>
    </submittedName>
</protein>
<comment type="subcellular location">
    <subcellularLocation>
        <location evidence="1">Membrane</location>
    </subcellularLocation>
</comment>
<evidence type="ECO:0000256" key="1">
    <source>
        <dbReference type="ARBA" id="ARBA00004370"/>
    </source>
</evidence>
<dbReference type="KEGG" id="ccal:108631450"/>
<feature type="compositionally biased region" description="Polar residues" evidence="6">
    <location>
        <begin position="560"/>
        <end position="569"/>
    </location>
</feature>
<proteinExistence type="predicted"/>
<keyword evidence="8" id="KW-1185">Reference proteome</keyword>
<evidence type="ECO:0000256" key="6">
    <source>
        <dbReference type="SAM" id="MobiDB-lite"/>
    </source>
</evidence>
<keyword evidence="9 10" id="KW-0675">Receptor</keyword>
<feature type="region of interest" description="Disordered" evidence="6">
    <location>
        <begin position="539"/>
        <end position="584"/>
    </location>
</feature>
<name>A0AAJ7JDM4_9HYME</name>
<evidence type="ECO:0000256" key="4">
    <source>
        <dbReference type="ARBA" id="ARBA00023136"/>
    </source>
</evidence>
<feature type="region of interest" description="Disordered" evidence="6">
    <location>
        <begin position="180"/>
        <end position="233"/>
    </location>
</feature>
<feature type="region of interest" description="Disordered" evidence="6">
    <location>
        <begin position="436"/>
        <end position="462"/>
    </location>
</feature>
<evidence type="ECO:0000259" key="7">
    <source>
        <dbReference type="PROSITE" id="PS51064"/>
    </source>
</evidence>
<feature type="compositionally biased region" description="Pro residues" evidence="6">
    <location>
        <begin position="209"/>
        <end position="229"/>
    </location>
</feature>
<evidence type="ECO:0000313" key="8">
    <source>
        <dbReference type="Proteomes" id="UP000694925"/>
    </source>
</evidence>
<dbReference type="RefSeq" id="XP_026674701.1">
    <property type="nucleotide sequence ID" value="XM_026818900.1"/>
</dbReference>
<dbReference type="GO" id="GO:0005104">
    <property type="term" value="F:fibroblast growth factor receptor binding"/>
    <property type="evidence" value="ECO:0007669"/>
    <property type="project" value="TreeGrafter"/>
</dbReference>
<feature type="compositionally biased region" description="Polar residues" evidence="6">
    <location>
        <begin position="186"/>
        <end position="201"/>
    </location>
</feature>
<dbReference type="Proteomes" id="UP000694925">
    <property type="component" value="Unplaced"/>
</dbReference>
<dbReference type="AlphaFoldDB" id="A0AAJ7JDM4"/>
<evidence type="ECO:0000256" key="2">
    <source>
        <dbReference type="ARBA" id="ARBA00022553"/>
    </source>
</evidence>
<dbReference type="InterPro" id="IPR038742">
    <property type="entry name" value="FRS2_PTB"/>
</dbReference>
<dbReference type="GO" id="GO:0016020">
    <property type="term" value="C:membrane"/>
    <property type="evidence" value="ECO:0007669"/>
    <property type="project" value="UniProtKB-SubCell"/>
</dbReference>
<dbReference type="CDD" id="cd01202">
    <property type="entry name" value="PTB_FRS2"/>
    <property type="match status" value="1"/>
</dbReference>
<dbReference type="InterPro" id="IPR002404">
    <property type="entry name" value="IRS_PTB"/>
</dbReference>
<dbReference type="PROSITE" id="PS51064">
    <property type="entry name" value="IRS_PTB"/>
    <property type="match status" value="1"/>
</dbReference>
<evidence type="ECO:0000313" key="9">
    <source>
        <dbReference type="RefSeq" id="XP_017890870.1"/>
    </source>
</evidence>
<reference evidence="9 10" key="1">
    <citation type="submission" date="2025-04" db="UniProtKB">
        <authorList>
            <consortium name="RefSeq"/>
        </authorList>
    </citation>
    <scope>IDENTIFICATION</scope>
    <source>
        <tissue evidence="9 10">Whole body</tissue>
    </source>
</reference>
<sequence>MGCVNSRTDINDLHPNIFQVMNVDDLGNLITPGRLEVTDTDIVLYQRGKQPIKWPLRCLRRYGYDAEIFSFESGRRCSTGPGIYAFKCRQAAHLFNLVQTNIQVCNNSGDDTISREHPVASHPAAANPITTATTRVTIPVEPNYLDPILNRTTNNRAVAGPRSIIVMDDHPRNHQNQVEVERLDSSESSTALISPQRNVNQSPITTSPPVLPPLPTSFPRSHPPPPPPSSSSLYVNEEILSSFLSPSPLEMVLVEHNNNQKSLGRAMKQRSCIVTDSISDNGGGGGGSRFTLEVTSLNKRLDITAPAAGESPLPATGTGTYMNIDINSDVNLLLLPPPLVSPSHSVSDTTTQAIKVKEENTSDRNTESSGHAYMNINPGQEHTESVVGGGGVGRPRPSTLISIQSQQNAAAVEEATRHCYANLESSEIETLRKRFSGVSVSEKSPPPMPPSTPTTISSSSSCCGAAGTTVIREVNYAVLDLDTKDMTTAAAGSPLDGPSSNPTASPPESPNNNDHKLQQQQQQKGYATIDFNKTAALSHSVNPNLNLVNDNEGSRKTRHNSTISALTAPSSSASHVRRSSSVSE</sequence>
<evidence type="ECO:0000256" key="5">
    <source>
        <dbReference type="ARBA" id="ARBA00023288"/>
    </source>
</evidence>
<feature type="domain" description="IRS-type PTB" evidence="7">
    <location>
        <begin position="10"/>
        <end position="112"/>
    </location>
</feature>